<dbReference type="EMBL" id="CAACVJ010000423">
    <property type="protein sequence ID" value="VEP16655.1"/>
    <property type="molecule type" value="Genomic_DNA"/>
</dbReference>
<name>A0A563VZ27_9CYAN</name>
<keyword evidence="1" id="KW-0472">Membrane</keyword>
<accession>A0A563VZ27</accession>
<evidence type="ECO:0000259" key="2">
    <source>
        <dbReference type="Pfam" id="PF06724"/>
    </source>
</evidence>
<evidence type="ECO:0000313" key="4">
    <source>
        <dbReference type="Proteomes" id="UP000320055"/>
    </source>
</evidence>
<evidence type="ECO:0000313" key="3">
    <source>
        <dbReference type="EMBL" id="VEP16655.1"/>
    </source>
</evidence>
<feature type="transmembrane region" description="Helical" evidence="1">
    <location>
        <begin position="20"/>
        <end position="42"/>
    </location>
</feature>
<feature type="transmembrane region" description="Helical" evidence="1">
    <location>
        <begin position="203"/>
        <end position="222"/>
    </location>
</feature>
<organism evidence="3 4">
    <name type="scientific">Hyella patelloides LEGE 07179</name>
    <dbReference type="NCBI Taxonomy" id="945734"/>
    <lineage>
        <taxon>Bacteria</taxon>
        <taxon>Bacillati</taxon>
        <taxon>Cyanobacteriota</taxon>
        <taxon>Cyanophyceae</taxon>
        <taxon>Pleurocapsales</taxon>
        <taxon>Hyellaceae</taxon>
        <taxon>Hyella</taxon>
    </lineage>
</organism>
<reference evidence="3 4" key="1">
    <citation type="submission" date="2019-01" db="EMBL/GenBank/DDBJ databases">
        <authorList>
            <person name="Brito A."/>
        </authorList>
    </citation>
    <scope>NUCLEOTIDE SEQUENCE [LARGE SCALE GENOMIC DNA]</scope>
    <source>
        <strain evidence="3">1</strain>
    </source>
</reference>
<dbReference type="Pfam" id="PF06724">
    <property type="entry name" value="DUF1206"/>
    <property type="match status" value="3"/>
</dbReference>
<feature type="domain" description="DUF1206" evidence="2">
    <location>
        <begin position="104"/>
        <end position="170"/>
    </location>
</feature>
<feature type="domain" description="DUF1206" evidence="2">
    <location>
        <begin position="198"/>
        <end position="266"/>
    </location>
</feature>
<gene>
    <name evidence="3" type="ORF">H1P_480016</name>
</gene>
<feature type="domain" description="DUF1206" evidence="2">
    <location>
        <begin position="20"/>
        <end position="86"/>
    </location>
</feature>
<dbReference type="Proteomes" id="UP000320055">
    <property type="component" value="Unassembled WGS sequence"/>
</dbReference>
<protein>
    <recommendedName>
        <fullName evidence="2">DUF1206 domain-containing protein</fullName>
    </recommendedName>
</protein>
<evidence type="ECO:0000256" key="1">
    <source>
        <dbReference type="SAM" id="Phobius"/>
    </source>
</evidence>
<feature type="transmembrane region" description="Helical" evidence="1">
    <location>
        <begin position="242"/>
        <end position="265"/>
    </location>
</feature>
<keyword evidence="4" id="KW-1185">Reference proteome</keyword>
<dbReference type="OrthoDB" id="5702018at2"/>
<dbReference type="InterPro" id="IPR009597">
    <property type="entry name" value="DUF1206"/>
</dbReference>
<feature type="transmembrane region" description="Helical" evidence="1">
    <location>
        <begin position="62"/>
        <end position="79"/>
    </location>
</feature>
<keyword evidence="1" id="KW-0812">Transmembrane</keyword>
<feature type="transmembrane region" description="Helical" evidence="1">
    <location>
        <begin position="100"/>
        <end position="125"/>
    </location>
</feature>
<feature type="transmembrane region" description="Helical" evidence="1">
    <location>
        <begin position="145"/>
        <end position="167"/>
    </location>
</feature>
<keyword evidence="1" id="KW-1133">Transmembrane helix</keyword>
<dbReference type="RefSeq" id="WP_144866425.1">
    <property type="nucleotide sequence ID" value="NZ_LR213808.1"/>
</dbReference>
<sequence>MKQWFHKAIANPWLRQYILVGYAAKGTVYLLIGTIAIQAAVISDRKAAGTYLTLTWLADRPWGKLLVCLIAIALTGYVLRRLLQAILISEAQNPFSLKSILQCLGYIMSGLSYAGVAHSALNIVFELGEYDDTIEDLANQLFEQPIGGWLIFLGGIAVTIIGFSYIYGAYSGSYISEFQSSDIHHRLEKWATRIGKLGVSARGVAFILTGIFLIQAAIYGNSELAGGLQNAFRVLATKPMGWLWLSLIGLGLICYGLYMFVAAGYRRYAIR</sequence>
<dbReference type="AlphaFoldDB" id="A0A563VZ27"/>
<proteinExistence type="predicted"/>